<dbReference type="EMBL" id="SOSA01000014">
    <property type="protein sequence ID" value="THC99641.1"/>
    <property type="molecule type" value="Genomic_DNA"/>
</dbReference>
<feature type="region of interest" description="Disordered" evidence="1">
    <location>
        <begin position="43"/>
        <end position="68"/>
    </location>
</feature>
<evidence type="ECO:0000256" key="1">
    <source>
        <dbReference type="SAM" id="MobiDB-lite"/>
    </source>
</evidence>
<dbReference type="Proteomes" id="UP000324241">
    <property type="component" value="Unassembled WGS sequence"/>
</dbReference>
<evidence type="ECO:0000313" key="3">
    <source>
        <dbReference type="EMBL" id="THC99641.1"/>
    </source>
</evidence>
<dbReference type="VEuPathDB" id="FungiDB:EYZ11_000908"/>
<evidence type="ECO:0000313" key="5">
    <source>
        <dbReference type="Proteomes" id="UP000324241"/>
    </source>
</evidence>
<feature type="compositionally biased region" description="Basic and acidic residues" evidence="1">
    <location>
        <begin position="44"/>
        <end position="64"/>
    </location>
</feature>
<sequence length="88" mass="9895">MDTRRSLSTTAKALIQFFWKGTKAHPKYEQLLEAKIKKNQKLAGTDKVDFAGDPHTSDKDEKQRASGQIFKGSSRLTSVHVYENGDVI</sequence>
<gene>
    <name evidence="2" type="ORF">ATNIH1004_010123</name>
    <name evidence="3" type="ORF">EYZ11_000908</name>
</gene>
<dbReference type="EMBL" id="QUQM01000005">
    <property type="protein sequence ID" value="KAA8643355.1"/>
    <property type="molecule type" value="Genomic_DNA"/>
</dbReference>
<dbReference type="Proteomes" id="UP000308092">
    <property type="component" value="Unassembled WGS sequence"/>
</dbReference>
<protein>
    <submittedName>
        <fullName evidence="3">Uncharacterized protein</fullName>
    </submittedName>
</protein>
<dbReference type="RefSeq" id="XP_033422717.1">
    <property type="nucleotide sequence ID" value="XM_033574699.1"/>
</dbReference>
<evidence type="ECO:0000313" key="4">
    <source>
        <dbReference type="Proteomes" id="UP000308092"/>
    </source>
</evidence>
<accession>A0A4S3JW15</accession>
<organism evidence="3 4">
    <name type="scientific">Aspergillus tanneri</name>
    <dbReference type="NCBI Taxonomy" id="1220188"/>
    <lineage>
        <taxon>Eukaryota</taxon>
        <taxon>Fungi</taxon>
        <taxon>Dikarya</taxon>
        <taxon>Ascomycota</taxon>
        <taxon>Pezizomycotina</taxon>
        <taxon>Eurotiomycetes</taxon>
        <taxon>Eurotiomycetidae</taxon>
        <taxon>Eurotiales</taxon>
        <taxon>Aspergillaceae</taxon>
        <taxon>Aspergillus</taxon>
        <taxon>Aspergillus subgen. Circumdati</taxon>
    </lineage>
</organism>
<evidence type="ECO:0000313" key="2">
    <source>
        <dbReference type="EMBL" id="KAA8643355.1"/>
    </source>
</evidence>
<name>A0A4S3JW15_9EURO</name>
<keyword evidence="4" id="KW-1185">Reference proteome</keyword>
<dbReference type="GeneID" id="54332825"/>
<reference evidence="3 4" key="1">
    <citation type="submission" date="2019-03" db="EMBL/GenBank/DDBJ databases">
        <title>The genome sequence of a newly discovered highly antifungal drug resistant Aspergillus species, Aspergillus tanneri NIH 1004.</title>
        <authorList>
            <person name="Mounaud S."/>
            <person name="Singh I."/>
            <person name="Joardar V."/>
            <person name="Pakala S."/>
            <person name="Pakala S."/>
            <person name="Venepally P."/>
            <person name="Hoover J."/>
            <person name="Nierman W."/>
            <person name="Chung J."/>
            <person name="Losada L."/>
        </authorList>
    </citation>
    <scope>NUCLEOTIDE SEQUENCE [LARGE SCALE GENOMIC DNA]</scope>
    <source>
        <strain evidence="3 4">NIH1004</strain>
    </source>
</reference>
<proteinExistence type="predicted"/>
<dbReference type="AlphaFoldDB" id="A0A4S3JW15"/>
<dbReference type="OrthoDB" id="5346621at2759"/>
<comment type="caution">
    <text evidence="3">The sequence shown here is derived from an EMBL/GenBank/DDBJ whole genome shotgun (WGS) entry which is preliminary data.</text>
</comment>
<reference evidence="2 5" key="2">
    <citation type="submission" date="2019-08" db="EMBL/GenBank/DDBJ databases">
        <title>The genome sequence of a newly discovered highly antifungal drug resistant Aspergillus species, Aspergillus tanneri NIH 1004.</title>
        <authorList>
            <person name="Mounaud S."/>
            <person name="Singh I."/>
            <person name="Joardar V."/>
            <person name="Pakala S."/>
            <person name="Pakala S."/>
            <person name="Venepally P."/>
            <person name="Chung J.K."/>
            <person name="Losada L."/>
            <person name="Nierman W.C."/>
        </authorList>
    </citation>
    <scope>NUCLEOTIDE SEQUENCE [LARGE SCALE GENOMIC DNA]</scope>
    <source>
        <strain evidence="2 5">NIH1004</strain>
    </source>
</reference>